<proteinExistence type="predicted"/>
<dbReference type="SUPFAM" id="SSF158452">
    <property type="entry name" value="YqcC-like"/>
    <property type="match status" value="1"/>
</dbReference>
<dbReference type="eggNOG" id="COG3098">
    <property type="taxonomic scope" value="Bacteria"/>
</dbReference>
<dbReference type="GO" id="GO:0044010">
    <property type="term" value="P:single-species biofilm formation"/>
    <property type="evidence" value="ECO:0007669"/>
    <property type="project" value="TreeGrafter"/>
</dbReference>
<dbReference type="PANTHER" id="PTHR39586:SF1">
    <property type="entry name" value="CYTOPLASMIC PROTEIN"/>
    <property type="match status" value="1"/>
</dbReference>
<dbReference type="PIRSF" id="PIRSF006257">
    <property type="entry name" value="UCP006257"/>
    <property type="match status" value="1"/>
</dbReference>
<dbReference type="PANTHER" id="PTHR39586">
    <property type="entry name" value="CYTOPLASMIC PROTEIN-RELATED"/>
    <property type="match status" value="1"/>
</dbReference>
<feature type="domain" description="YqcC-like" evidence="1">
    <location>
        <begin position="18"/>
        <end position="108"/>
    </location>
</feature>
<evidence type="ECO:0000259" key="1">
    <source>
        <dbReference type="Pfam" id="PF04287"/>
    </source>
</evidence>
<name>Q7VM61_HAEDU</name>
<keyword evidence="3" id="KW-1185">Reference proteome</keyword>
<organism evidence="2 3">
    <name type="scientific">Haemophilus ducreyi (strain 35000HP / ATCC 700724)</name>
    <dbReference type="NCBI Taxonomy" id="233412"/>
    <lineage>
        <taxon>Bacteria</taxon>
        <taxon>Pseudomonadati</taxon>
        <taxon>Pseudomonadota</taxon>
        <taxon>Gammaproteobacteria</taxon>
        <taxon>Pasteurellales</taxon>
        <taxon>Pasteurellaceae</taxon>
        <taxon>Haemophilus</taxon>
    </lineage>
</organism>
<dbReference type="Gene3D" id="1.20.1440.40">
    <property type="entry name" value="YqcC-like"/>
    <property type="match status" value="1"/>
</dbReference>
<accession>Q7VM61</accession>
<sequence>MLKFQQRFLSSFTTMKTKVRQHLNDLELALRLHKQWQVTAPSLDQLANDQPFCLGSLTATEWLQWIFIPRMHALLDADADLPRNFSITPYLEEALKQEAYLPAIQQPILLLELLLKD</sequence>
<dbReference type="InterPro" id="IPR036814">
    <property type="entry name" value="YqcC-like_sf"/>
</dbReference>
<dbReference type="InterPro" id="IPR007384">
    <property type="entry name" value="UCP006257"/>
</dbReference>
<dbReference type="EMBL" id="AE017143">
    <property type="protein sequence ID" value="AAP96000.1"/>
    <property type="molecule type" value="Genomic_DNA"/>
</dbReference>
<dbReference type="HOGENOM" id="CLU_130358_0_0_6"/>
<dbReference type="KEGG" id="hdu:HD_1139"/>
<protein>
    <recommendedName>
        <fullName evidence="1">YqcC-like domain-containing protein</fullName>
    </recommendedName>
</protein>
<dbReference type="Pfam" id="PF04287">
    <property type="entry name" value="DUF446"/>
    <property type="match status" value="1"/>
</dbReference>
<dbReference type="AlphaFoldDB" id="Q7VM61"/>
<gene>
    <name evidence="2" type="ordered locus">HD_1139</name>
</gene>
<dbReference type="Proteomes" id="UP000001022">
    <property type="component" value="Chromosome"/>
</dbReference>
<reference evidence="3" key="1">
    <citation type="submission" date="2003-06" db="EMBL/GenBank/DDBJ databases">
        <title>The complete genome sequence of Haemophilus ducreyi.</title>
        <authorList>
            <person name="Munson R.S. Jr."/>
            <person name="Ray W.C."/>
            <person name="Mahairas G."/>
            <person name="Sabo P."/>
            <person name="Mungur R."/>
            <person name="Johnson L."/>
            <person name="Nguyen D."/>
            <person name="Wang J."/>
            <person name="Forst C."/>
            <person name="Hood L."/>
        </authorList>
    </citation>
    <scope>NUCLEOTIDE SEQUENCE [LARGE SCALE GENOMIC DNA]</scope>
    <source>
        <strain evidence="3">35000HP / ATCC 700724</strain>
    </source>
</reference>
<evidence type="ECO:0000313" key="3">
    <source>
        <dbReference type="Proteomes" id="UP000001022"/>
    </source>
</evidence>
<dbReference type="InterPro" id="IPR023376">
    <property type="entry name" value="YqcC-like_dom"/>
</dbReference>
<dbReference type="STRING" id="233412.HD_1139"/>
<evidence type="ECO:0000313" key="2">
    <source>
        <dbReference type="EMBL" id="AAP96000.1"/>
    </source>
</evidence>